<reference evidence="3 4" key="1">
    <citation type="submission" date="2016-07" db="EMBL/GenBank/DDBJ databases">
        <title>Pervasive Adenine N6-methylation of Active Genes in Fungi.</title>
        <authorList>
            <consortium name="DOE Joint Genome Institute"/>
            <person name="Mondo S.J."/>
            <person name="Dannebaum R.O."/>
            <person name="Kuo R.C."/>
            <person name="Labutti K."/>
            <person name="Haridas S."/>
            <person name="Kuo A."/>
            <person name="Salamov A."/>
            <person name="Ahrendt S.R."/>
            <person name="Lipzen A."/>
            <person name="Sullivan W."/>
            <person name="Andreopoulos W.B."/>
            <person name="Clum A."/>
            <person name="Lindquist E."/>
            <person name="Daum C."/>
            <person name="Ramamoorthy G.K."/>
            <person name="Gryganskyi A."/>
            <person name="Culley D."/>
            <person name="Magnuson J.K."/>
            <person name="James T.Y."/>
            <person name="O'Malley M.A."/>
            <person name="Stajich J.E."/>
            <person name="Spatafora J.W."/>
            <person name="Visel A."/>
            <person name="Grigoriev I.V."/>
        </authorList>
    </citation>
    <scope>NUCLEOTIDE SEQUENCE [LARGE SCALE GENOMIC DNA]</scope>
    <source>
        <strain evidence="3 4">PL171</strain>
    </source>
</reference>
<comment type="similarity">
    <text evidence="1">Belongs to the peptidase S12 family.</text>
</comment>
<evidence type="ECO:0000313" key="3">
    <source>
        <dbReference type="EMBL" id="ORZ40468.1"/>
    </source>
</evidence>
<sequence>MTSPLPRQPPPTRNLILDALQIPGLTVSVFKDGEPLLHRGFGTRILGRDDTPVDTDTLFDLCSVTKHITAAAAAKLVHDGKLKWNEPVTKYMPTWQFSDPVLTKSVTMVDLLSHRTGLAGHDEMQCGLNANVTAGHRDPAEYLPHLAVGDQFRSSLHYSNLCFALATRIIEEVSGQAFPDFVAEHLFDPLGIQDYEWCYRAFAKHPNAALPHVSLEERKKELANPESAEAALELCKQNTLDLETYQGFPEDERNFVGAGVFYVSANDMVKWAKCLLNGGKAPDGETQADATPGLVRALGYGLGLVIRQYGDHEIWSHDGGMPGVRTRLFMLPRSKLAIYIASNADASICPQLATWILHAVLPRPPGGYPELYGRERFFKDMPKNKLASVLSEAADIKTLVGPNWPVPADQVPTLACDPLDLAGTYFHPGYGYATVLADAHTGAMRLVRASNEVDELHRITTNVQADLDEAFGEESGLKVGGLAFFTSSEMALRLRFAKDESVKDTRPLPKRKAGFAWREKVKYDLVLREESCNLDIVFKRNIQSALAEIESTIPTILEALQVPGLTVSVFKDGEQLLHRGFGTRILGRDDTPVNTDTLFDLCSVTKHITAAAAARLVHDGKLKWNEPVTKYLPTWQFSDPV</sequence>
<name>A0A1Y2I0T0_9FUNG</name>
<gene>
    <name evidence="3" type="ORF">BCR44DRAFT_1495839</name>
</gene>
<accession>A0A1Y2I0T0</accession>
<evidence type="ECO:0000259" key="2">
    <source>
        <dbReference type="Pfam" id="PF00144"/>
    </source>
</evidence>
<keyword evidence="4" id="KW-1185">Reference proteome</keyword>
<dbReference type="SUPFAM" id="SSF56601">
    <property type="entry name" value="beta-lactamase/transpeptidase-like"/>
    <property type="match status" value="2"/>
</dbReference>
<dbReference type="EMBL" id="MCFL01000003">
    <property type="protein sequence ID" value="ORZ40468.1"/>
    <property type="molecule type" value="Genomic_DNA"/>
</dbReference>
<evidence type="ECO:0000313" key="4">
    <source>
        <dbReference type="Proteomes" id="UP000193411"/>
    </source>
</evidence>
<dbReference type="PANTHER" id="PTHR46825:SF15">
    <property type="entry name" value="BETA-LACTAMASE-RELATED DOMAIN-CONTAINING PROTEIN"/>
    <property type="match status" value="1"/>
</dbReference>
<dbReference type="Proteomes" id="UP000193411">
    <property type="component" value="Unassembled WGS sequence"/>
</dbReference>
<dbReference type="Gene3D" id="3.40.710.10">
    <property type="entry name" value="DD-peptidase/beta-lactamase superfamily"/>
    <property type="match status" value="2"/>
</dbReference>
<protein>
    <submittedName>
        <fullName evidence="3">Beta-lactamase/transpeptidase-like protein</fullName>
    </submittedName>
</protein>
<organism evidence="3 4">
    <name type="scientific">Catenaria anguillulae PL171</name>
    <dbReference type="NCBI Taxonomy" id="765915"/>
    <lineage>
        <taxon>Eukaryota</taxon>
        <taxon>Fungi</taxon>
        <taxon>Fungi incertae sedis</taxon>
        <taxon>Blastocladiomycota</taxon>
        <taxon>Blastocladiomycetes</taxon>
        <taxon>Blastocladiales</taxon>
        <taxon>Catenariaceae</taxon>
        <taxon>Catenaria</taxon>
    </lineage>
</organism>
<feature type="domain" description="Beta-lactamase-related" evidence="2">
    <location>
        <begin position="18"/>
        <end position="347"/>
    </location>
</feature>
<dbReference type="AlphaFoldDB" id="A0A1Y2I0T0"/>
<proteinExistence type="inferred from homology"/>
<dbReference type="InterPro" id="IPR050491">
    <property type="entry name" value="AmpC-like"/>
</dbReference>
<feature type="domain" description="Beta-lactamase-related" evidence="2">
    <location>
        <begin position="552"/>
        <end position="636"/>
    </location>
</feature>
<dbReference type="PANTHER" id="PTHR46825">
    <property type="entry name" value="D-ALANYL-D-ALANINE-CARBOXYPEPTIDASE/ENDOPEPTIDASE AMPH"/>
    <property type="match status" value="1"/>
</dbReference>
<evidence type="ECO:0000256" key="1">
    <source>
        <dbReference type="ARBA" id="ARBA00038215"/>
    </source>
</evidence>
<comment type="caution">
    <text evidence="3">The sequence shown here is derived from an EMBL/GenBank/DDBJ whole genome shotgun (WGS) entry which is preliminary data.</text>
</comment>
<dbReference type="OrthoDB" id="5946976at2759"/>
<dbReference type="InterPro" id="IPR001466">
    <property type="entry name" value="Beta-lactam-related"/>
</dbReference>
<dbReference type="Pfam" id="PF00144">
    <property type="entry name" value="Beta-lactamase"/>
    <property type="match status" value="2"/>
</dbReference>
<dbReference type="InterPro" id="IPR012338">
    <property type="entry name" value="Beta-lactam/transpept-like"/>
</dbReference>
<dbReference type="STRING" id="765915.A0A1Y2I0T0"/>